<sequence>MFGSLRNKFQTVQEGISASIRGLSTTEHSKSKKPVNVRNVNYDAGADVLHHFQLQWNELHELAEENAGKAQEADTLISSIYEKLQHEWNNVTSLNNTLAYIPKINNAIQDLMDQIGNLQEMFEEVEGALYRLEDLNEMLDLQSRQLDHRFQLALYKEKKLIELNNFKTKLANEHTERLSQHELNQQKKLKERRETFEEAFKEDLAEYKTTGSIPINSSISITFQLSPCIYVSYITNLSVSNLELPVSAKGPSLDEIVLDIDSKIFDEFLEN</sequence>
<evidence type="ECO:0000313" key="3">
    <source>
        <dbReference type="EMBL" id="KYN06152.1"/>
    </source>
</evidence>
<dbReference type="AlphaFoldDB" id="A0A195CZX0"/>
<accession>A0A195CZX0</accession>
<gene>
    <name evidence="3" type="ORF">ALC62_02913</name>
</gene>
<dbReference type="PANTHER" id="PTHR16294">
    <property type="entry name" value="DYSTROBREVIN BINDING PROTEIN 1 DYSBINDIN"/>
    <property type="match status" value="1"/>
</dbReference>
<evidence type="ECO:0000256" key="1">
    <source>
        <dbReference type="ARBA" id="ARBA00008686"/>
    </source>
</evidence>
<evidence type="ECO:0000313" key="4">
    <source>
        <dbReference type="Proteomes" id="UP000078542"/>
    </source>
</evidence>
<keyword evidence="4" id="KW-1185">Reference proteome</keyword>
<reference evidence="3 4" key="1">
    <citation type="submission" date="2016-03" db="EMBL/GenBank/DDBJ databases">
        <title>Cyphomyrmex costatus WGS genome.</title>
        <authorList>
            <person name="Nygaard S."/>
            <person name="Hu H."/>
            <person name="Boomsma J."/>
            <person name="Zhang G."/>
        </authorList>
    </citation>
    <scope>NUCLEOTIDE SEQUENCE [LARGE SCALE GENOMIC DNA]</scope>
    <source>
        <strain evidence="3">MS0001</strain>
        <tissue evidence="3">Whole body</tissue>
    </source>
</reference>
<organism evidence="3 4">
    <name type="scientific">Cyphomyrmex costatus</name>
    <dbReference type="NCBI Taxonomy" id="456900"/>
    <lineage>
        <taxon>Eukaryota</taxon>
        <taxon>Metazoa</taxon>
        <taxon>Ecdysozoa</taxon>
        <taxon>Arthropoda</taxon>
        <taxon>Hexapoda</taxon>
        <taxon>Insecta</taxon>
        <taxon>Pterygota</taxon>
        <taxon>Neoptera</taxon>
        <taxon>Endopterygota</taxon>
        <taxon>Hymenoptera</taxon>
        <taxon>Apocrita</taxon>
        <taxon>Aculeata</taxon>
        <taxon>Formicoidea</taxon>
        <taxon>Formicidae</taxon>
        <taxon>Myrmicinae</taxon>
        <taxon>Cyphomyrmex</taxon>
    </lineage>
</organism>
<protein>
    <submittedName>
        <fullName evidence="3">Dysbindin-A</fullName>
    </submittedName>
</protein>
<keyword evidence="2" id="KW-0175">Coiled coil</keyword>
<dbReference type="InterPro" id="IPR007531">
    <property type="entry name" value="Dysbindin"/>
</dbReference>
<dbReference type="STRING" id="456900.A0A195CZX0"/>
<proteinExistence type="inferred from homology"/>
<dbReference type="EMBL" id="KQ977041">
    <property type="protein sequence ID" value="KYN06152.1"/>
    <property type="molecule type" value="Genomic_DNA"/>
</dbReference>
<feature type="coiled-coil region" evidence="2">
    <location>
        <begin position="108"/>
        <end position="138"/>
    </location>
</feature>
<name>A0A195CZX0_9HYME</name>
<comment type="similarity">
    <text evidence="1">Belongs to the dysbindin family.</text>
</comment>
<dbReference type="Proteomes" id="UP000078542">
    <property type="component" value="Unassembled WGS sequence"/>
</dbReference>
<dbReference type="PANTHER" id="PTHR16294:SF6">
    <property type="entry name" value="DYNAMIN N-TERMINAL DOMAIN-CONTAINING PROTEIN"/>
    <property type="match status" value="1"/>
</dbReference>
<evidence type="ECO:0000256" key="2">
    <source>
        <dbReference type="SAM" id="Coils"/>
    </source>
</evidence>
<dbReference type="GO" id="GO:0005737">
    <property type="term" value="C:cytoplasm"/>
    <property type="evidence" value="ECO:0007669"/>
    <property type="project" value="InterPro"/>
</dbReference>